<evidence type="ECO:0000256" key="4">
    <source>
        <dbReference type="ARBA" id="ARBA00022859"/>
    </source>
</evidence>
<sequence>MSKFKEKLLETLGDLSYGELNEFKLVLQRPETTSGQPRILKRQMTQRVDLVELMVQTYGERSVEVTIEVLKKINRSDLVQRLSEISSGSKVCSLRPGALNAVSLPYAGQSFSSPLSSDEHFVDKHKLELIRRVTNIASILDELLVKKVIDDEKWEEIRKMSTLNDKMREVYTCMRAGDECKNIFFEILKRQEKFLIEDLQKKDHVLFEG</sequence>
<reference evidence="8" key="2">
    <citation type="submission" date="2025-09" db="UniProtKB">
        <authorList>
            <consortium name="Ensembl"/>
        </authorList>
    </citation>
    <scope>IDENTIFICATION</scope>
</reference>
<feature type="domain" description="CARD" evidence="6">
    <location>
        <begin position="114"/>
        <end position="203"/>
    </location>
</feature>
<keyword evidence="3" id="KW-0399">Innate immunity</keyword>
<dbReference type="OMA" id="TSCDIFY"/>
<dbReference type="GeneTree" id="ENSGT00940000164898"/>
<dbReference type="GO" id="GO:0005829">
    <property type="term" value="C:cytosol"/>
    <property type="evidence" value="ECO:0007669"/>
    <property type="project" value="UniProtKB-SubCell"/>
</dbReference>
<comment type="subcellular location">
    <subcellularLocation>
        <location evidence="1">Cytoplasm</location>
        <location evidence="1">Cytosol</location>
    </subcellularLocation>
</comment>
<dbReference type="STRING" id="41447.ENSSDUP00000016108"/>
<evidence type="ECO:0000259" key="6">
    <source>
        <dbReference type="PROSITE" id="PS50209"/>
    </source>
</evidence>
<dbReference type="Proteomes" id="UP000261420">
    <property type="component" value="Unplaced"/>
</dbReference>
<keyword evidence="4" id="KW-0391">Immunity</keyword>
<dbReference type="GO" id="GO:0006954">
    <property type="term" value="P:inflammatory response"/>
    <property type="evidence" value="ECO:0007669"/>
    <property type="project" value="UniProtKB-KW"/>
</dbReference>
<name>A0A3B4UD55_SERDU</name>
<dbReference type="Gene3D" id="1.10.533.10">
    <property type="entry name" value="Death Domain, Fas"/>
    <property type="match status" value="2"/>
</dbReference>
<keyword evidence="9" id="KW-1185">Reference proteome</keyword>
<dbReference type="PANTHER" id="PTHR46985:SF2">
    <property type="entry name" value="APOPTOSIS-ASSOCIATED SPECK-LIKE PROTEIN CONTAINING A CARD"/>
    <property type="match status" value="1"/>
</dbReference>
<evidence type="ECO:0000313" key="9">
    <source>
        <dbReference type="Proteomes" id="UP000261420"/>
    </source>
</evidence>
<feature type="domain" description="Pyrin" evidence="7">
    <location>
        <begin position="1"/>
        <end position="88"/>
    </location>
</feature>
<dbReference type="GO" id="GO:0042981">
    <property type="term" value="P:regulation of apoptotic process"/>
    <property type="evidence" value="ECO:0007669"/>
    <property type="project" value="InterPro"/>
</dbReference>
<keyword evidence="5" id="KW-0395">Inflammatory response</keyword>
<dbReference type="AlphaFoldDB" id="A0A3B4UD55"/>
<evidence type="ECO:0000256" key="1">
    <source>
        <dbReference type="ARBA" id="ARBA00004514"/>
    </source>
</evidence>
<dbReference type="Pfam" id="PF00619">
    <property type="entry name" value="CARD"/>
    <property type="match status" value="1"/>
</dbReference>
<evidence type="ECO:0000256" key="3">
    <source>
        <dbReference type="ARBA" id="ARBA00022588"/>
    </source>
</evidence>
<reference evidence="8" key="1">
    <citation type="submission" date="2025-08" db="UniProtKB">
        <authorList>
            <consortium name="Ensembl"/>
        </authorList>
    </citation>
    <scope>IDENTIFICATION</scope>
</reference>
<evidence type="ECO:0000259" key="7">
    <source>
        <dbReference type="PROSITE" id="PS50824"/>
    </source>
</evidence>
<keyword evidence="2" id="KW-0963">Cytoplasm</keyword>
<dbReference type="PROSITE" id="PS50209">
    <property type="entry name" value="CARD"/>
    <property type="match status" value="1"/>
</dbReference>
<proteinExistence type="predicted"/>
<dbReference type="Ensembl" id="ENSSDUT00000016401.1">
    <property type="protein sequence ID" value="ENSSDUP00000016108.1"/>
    <property type="gene ID" value="ENSSDUG00000011752.1"/>
</dbReference>
<evidence type="ECO:0000256" key="5">
    <source>
        <dbReference type="ARBA" id="ARBA00023198"/>
    </source>
</evidence>
<dbReference type="InterPro" id="IPR001315">
    <property type="entry name" value="CARD"/>
</dbReference>
<dbReference type="InterPro" id="IPR004020">
    <property type="entry name" value="DAPIN"/>
</dbReference>
<accession>A0A3B4UD55</accession>
<dbReference type="InterPro" id="IPR051249">
    <property type="entry name" value="NLRP_Inflammasome"/>
</dbReference>
<evidence type="ECO:0000256" key="2">
    <source>
        <dbReference type="ARBA" id="ARBA00022490"/>
    </source>
</evidence>
<dbReference type="PANTHER" id="PTHR46985">
    <property type="entry name" value="NACHT, LRR AND PYD DOMAINS-CONTAINING PROTEIN 1"/>
    <property type="match status" value="1"/>
</dbReference>
<dbReference type="SUPFAM" id="SSF47986">
    <property type="entry name" value="DEATH domain"/>
    <property type="match status" value="2"/>
</dbReference>
<organism evidence="8 9">
    <name type="scientific">Seriola dumerili</name>
    <name type="common">Greater amberjack</name>
    <name type="synonym">Caranx dumerili</name>
    <dbReference type="NCBI Taxonomy" id="41447"/>
    <lineage>
        <taxon>Eukaryota</taxon>
        <taxon>Metazoa</taxon>
        <taxon>Chordata</taxon>
        <taxon>Craniata</taxon>
        <taxon>Vertebrata</taxon>
        <taxon>Euteleostomi</taxon>
        <taxon>Actinopterygii</taxon>
        <taxon>Neopterygii</taxon>
        <taxon>Teleostei</taxon>
        <taxon>Neoteleostei</taxon>
        <taxon>Acanthomorphata</taxon>
        <taxon>Carangaria</taxon>
        <taxon>Carangiformes</taxon>
        <taxon>Carangidae</taxon>
        <taxon>Seriola</taxon>
    </lineage>
</organism>
<dbReference type="Pfam" id="PF02758">
    <property type="entry name" value="PYRIN"/>
    <property type="match status" value="1"/>
</dbReference>
<dbReference type="InterPro" id="IPR011029">
    <property type="entry name" value="DEATH-like_dom_sf"/>
</dbReference>
<protein>
    <submittedName>
        <fullName evidence="8">PYD and CARD domain containing</fullName>
    </submittedName>
</protein>
<dbReference type="GO" id="GO:0045087">
    <property type="term" value="P:innate immune response"/>
    <property type="evidence" value="ECO:0007669"/>
    <property type="project" value="UniProtKB-KW"/>
</dbReference>
<dbReference type="PROSITE" id="PS50824">
    <property type="entry name" value="DAPIN"/>
    <property type="match status" value="1"/>
</dbReference>
<dbReference type="SMART" id="SM01289">
    <property type="entry name" value="PYRIN"/>
    <property type="match status" value="1"/>
</dbReference>
<evidence type="ECO:0000313" key="8">
    <source>
        <dbReference type="Ensembl" id="ENSSDUP00000016108.1"/>
    </source>
</evidence>